<dbReference type="RefSeq" id="XP_016491162.1">
    <property type="nucleotide sequence ID" value="XM_016635676.1"/>
</dbReference>
<dbReference type="PROSITE" id="PS50994">
    <property type="entry name" value="INTEGRASE"/>
    <property type="match status" value="1"/>
</dbReference>
<dbReference type="GO" id="GO:0015074">
    <property type="term" value="P:DNA integration"/>
    <property type="evidence" value="ECO:0007669"/>
    <property type="project" value="InterPro"/>
</dbReference>
<accession>A0A1S4BQJ4</accession>
<gene>
    <name evidence="2" type="primary">LOC107810820</name>
</gene>
<dbReference type="InterPro" id="IPR001584">
    <property type="entry name" value="Integrase_cat-core"/>
</dbReference>
<dbReference type="Gene3D" id="3.30.420.10">
    <property type="entry name" value="Ribonuclease H-like superfamily/Ribonuclease H"/>
    <property type="match status" value="1"/>
</dbReference>
<dbReference type="InterPro" id="IPR052160">
    <property type="entry name" value="Gypsy_RT_Integrase-like"/>
</dbReference>
<evidence type="ECO:0000313" key="2">
    <source>
        <dbReference type="RefSeq" id="XP_016491162.1"/>
    </source>
</evidence>
<dbReference type="KEGG" id="nta:107810820"/>
<dbReference type="AlphaFoldDB" id="A0A1S4BQJ4"/>
<dbReference type="PaxDb" id="4097-A0A1S4BQJ4"/>
<evidence type="ECO:0000259" key="1">
    <source>
        <dbReference type="PROSITE" id="PS50994"/>
    </source>
</evidence>
<dbReference type="SUPFAM" id="SSF53098">
    <property type="entry name" value="Ribonuclease H-like"/>
    <property type="match status" value="1"/>
</dbReference>
<dbReference type="STRING" id="4097.A0A1S4BQJ4"/>
<reference evidence="2" key="1">
    <citation type="submission" date="2025-08" db="UniProtKB">
        <authorList>
            <consortium name="RefSeq"/>
        </authorList>
    </citation>
    <scope>IDENTIFICATION</scope>
</reference>
<sequence>MAAKMLQSGFYYPRLFKDAHEFVRRYDRCQGTGTIMKRNEMPLHGIMEVEISDVWGINFMGLFPSSNGCKYILVAIDYMLKWVEAIALPTNDVKVVVNFVKKYIFTRFGTPRVLISDGGTHFRNKLLDNVLAKYGVKH</sequence>
<dbReference type="InterPro" id="IPR036397">
    <property type="entry name" value="RNaseH_sf"/>
</dbReference>
<dbReference type="PANTHER" id="PTHR47266">
    <property type="entry name" value="ENDONUCLEASE-RELATED"/>
    <property type="match status" value="1"/>
</dbReference>
<protein>
    <recommendedName>
        <fullName evidence="1">Integrase catalytic domain-containing protein</fullName>
    </recommendedName>
</protein>
<dbReference type="Pfam" id="PF00665">
    <property type="entry name" value="rve"/>
    <property type="match status" value="1"/>
</dbReference>
<dbReference type="InterPro" id="IPR012337">
    <property type="entry name" value="RNaseH-like_sf"/>
</dbReference>
<dbReference type="OMA" id="AVEIFNI"/>
<feature type="domain" description="Integrase catalytic" evidence="1">
    <location>
        <begin position="38"/>
        <end position="138"/>
    </location>
</feature>
<organism evidence="2">
    <name type="scientific">Nicotiana tabacum</name>
    <name type="common">Common tobacco</name>
    <dbReference type="NCBI Taxonomy" id="4097"/>
    <lineage>
        <taxon>Eukaryota</taxon>
        <taxon>Viridiplantae</taxon>
        <taxon>Streptophyta</taxon>
        <taxon>Embryophyta</taxon>
        <taxon>Tracheophyta</taxon>
        <taxon>Spermatophyta</taxon>
        <taxon>Magnoliopsida</taxon>
        <taxon>eudicotyledons</taxon>
        <taxon>Gunneridae</taxon>
        <taxon>Pentapetalae</taxon>
        <taxon>asterids</taxon>
        <taxon>lamiids</taxon>
        <taxon>Solanales</taxon>
        <taxon>Solanaceae</taxon>
        <taxon>Nicotianoideae</taxon>
        <taxon>Nicotianeae</taxon>
        <taxon>Nicotiana</taxon>
    </lineage>
</organism>
<dbReference type="OrthoDB" id="1304693at2759"/>
<dbReference type="GO" id="GO:0003676">
    <property type="term" value="F:nucleic acid binding"/>
    <property type="evidence" value="ECO:0007669"/>
    <property type="project" value="InterPro"/>
</dbReference>
<proteinExistence type="predicted"/>
<name>A0A1S4BQJ4_TOBAC</name>